<protein>
    <submittedName>
        <fullName evidence="1">Uncharacterized protein</fullName>
    </submittedName>
</protein>
<accession>A0A4S8M495</accession>
<proteinExistence type="predicted"/>
<dbReference type="EMBL" id="ML179164">
    <property type="protein sequence ID" value="THU97012.1"/>
    <property type="molecule type" value="Genomic_DNA"/>
</dbReference>
<organism evidence="1 2">
    <name type="scientific">Dendrothele bispora (strain CBS 962.96)</name>
    <dbReference type="NCBI Taxonomy" id="1314807"/>
    <lineage>
        <taxon>Eukaryota</taxon>
        <taxon>Fungi</taxon>
        <taxon>Dikarya</taxon>
        <taxon>Basidiomycota</taxon>
        <taxon>Agaricomycotina</taxon>
        <taxon>Agaricomycetes</taxon>
        <taxon>Agaricomycetidae</taxon>
        <taxon>Agaricales</taxon>
        <taxon>Agaricales incertae sedis</taxon>
        <taxon>Dendrothele</taxon>
    </lineage>
</organism>
<evidence type="ECO:0000313" key="1">
    <source>
        <dbReference type="EMBL" id="THU97012.1"/>
    </source>
</evidence>
<name>A0A4S8M495_DENBC</name>
<dbReference type="AlphaFoldDB" id="A0A4S8M495"/>
<reference evidence="1 2" key="1">
    <citation type="journal article" date="2019" name="Nat. Ecol. Evol.">
        <title>Megaphylogeny resolves global patterns of mushroom evolution.</title>
        <authorList>
            <person name="Varga T."/>
            <person name="Krizsan K."/>
            <person name="Foldi C."/>
            <person name="Dima B."/>
            <person name="Sanchez-Garcia M."/>
            <person name="Sanchez-Ramirez S."/>
            <person name="Szollosi G.J."/>
            <person name="Szarkandi J.G."/>
            <person name="Papp V."/>
            <person name="Albert L."/>
            <person name="Andreopoulos W."/>
            <person name="Angelini C."/>
            <person name="Antonin V."/>
            <person name="Barry K.W."/>
            <person name="Bougher N.L."/>
            <person name="Buchanan P."/>
            <person name="Buyck B."/>
            <person name="Bense V."/>
            <person name="Catcheside P."/>
            <person name="Chovatia M."/>
            <person name="Cooper J."/>
            <person name="Damon W."/>
            <person name="Desjardin D."/>
            <person name="Finy P."/>
            <person name="Geml J."/>
            <person name="Haridas S."/>
            <person name="Hughes K."/>
            <person name="Justo A."/>
            <person name="Karasinski D."/>
            <person name="Kautmanova I."/>
            <person name="Kiss B."/>
            <person name="Kocsube S."/>
            <person name="Kotiranta H."/>
            <person name="LaButti K.M."/>
            <person name="Lechner B.E."/>
            <person name="Liimatainen K."/>
            <person name="Lipzen A."/>
            <person name="Lukacs Z."/>
            <person name="Mihaltcheva S."/>
            <person name="Morgado L.N."/>
            <person name="Niskanen T."/>
            <person name="Noordeloos M.E."/>
            <person name="Ohm R.A."/>
            <person name="Ortiz-Santana B."/>
            <person name="Ovrebo C."/>
            <person name="Racz N."/>
            <person name="Riley R."/>
            <person name="Savchenko A."/>
            <person name="Shiryaev A."/>
            <person name="Soop K."/>
            <person name="Spirin V."/>
            <person name="Szebenyi C."/>
            <person name="Tomsovsky M."/>
            <person name="Tulloss R.E."/>
            <person name="Uehling J."/>
            <person name="Grigoriev I.V."/>
            <person name="Vagvolgyi C."/>
            <person name="Papp T."/>
            <person name="Martin F.M."/>
            <person name="Miettinen O."/>
            <person name="Hibbett D.S."/>
            <person name="Nagy L.G."/>
        </authorList>
    </citation>
    <scope>NUCLEOTIDE SEQUENCE [LARGE SCALE GENOMIC DNA]</scope>
    <source>
        <strain evidence="1 2">CBS 962.96</strain>
    </source>
</reference>
<evidence type="ECO:0000313" key="2">
    <source>
        <dbReference type="Proteomes" id="UP000297245"/>
    </source>
</evidence>
<sequence>MNEYSTAGLDENIEGKLNKAVQGVGKRNLDWCIEYGTLGNLENDDSSTRETTAHMSVSSVLDWFRLLEFDLDLQLHTSRQDKGYIDIIAQITTRERFLWIFEEAAISKKGERSLVARSTKGFLELGTNGLLTKGTIEPTVLAKVQQE</sequence>
<keyword evidence="2" id="KW-1185">Reference proteome</keyword>
<gene>
    <name evidence="1" type="ORF">K435DRAFT_796872</name>
</gene>
<dbReference type="Proteomes" id="UP000297245">
    <property type="component" value="Unassembled WGS sequence"/>
</dbReference>